<evidence type="ECO:0000313" key="2">
    <source>
        <dbReference type="Proteomes" id="UP000029444"/>
    </source>
</evidence>
<dbReference type="AlphaFoldDB" id="A0A095SF79"/>
<accession>A0A095SF79</accession>
<dbReference type="PROSITE" id="PS51257">
    <property type="entry name" value="PROKAR_LIPOPROTEIN"/>
    <property type="match status" value="1"/>
</dbReference>
<name>A0A095SF79_9GAMM</name>
<dbReference type="STRING" id="1177154.Y5S_03581"/>
<comment type="caution">
    <text evidence="1">The sequence shown here is derived from an EMBL/GenBank/DDBJ whole genome shotgun (WGS) entry which is preliminary data.</text>
</comment>
<dbReference type="OrthoDB" id="9791579at2"/>
<sequence>MRVLIAVMLMIAVAGCTHVRSSKGVNLSAEGTWLVLPLVNRTATPQAGLRGSAIVEAVLYRHGVERVEVYPETDNEGVLFEASSSASRNKMAQWVSAQNANYVVSGVVHEWRYKTGVDGEPAVGVMLEIRELPSNKIVYSGTASRAGWARDSLSETGQKVIDKLLKSVVD</sequence>
<keyword evidence="2" id="KW-1185">Reference proteome</keyword>
<dbReference type="Gene3D" id="3.40.50.10610">
    <property type="entry name" value="ABC-type transport auxiliary lipoprotein component"/>
    <property type="match status" value="1"/>
</dbReference>
<dbReference type="PATRIC" id="fig|1177154.3.peg.3589"/>
<dbReference type="eggNOG" id="COG5616">
    <property type="taxonomic scope" value="Bacteria"/>
</dbReference>
<dbReference type="Proteomes" id="UP000029444">
    <property type="component" value="Unassembled WGS sequence"/>
</dbReference>
<reference evidence="1 2" key="1">
    <citation type="submission" date="2012-09" db="EMBL/GenBank/DDBJ databases">
        <title>Genome Sequence of alkane-degrading Bacterium Alcanivorax sp. 19-m-6.</title>
        <authorList>
            <person name="Lai Q."/>
            <person name="Shao Z."/>
        </authorList>
    </citation>
    <scope>NUCLEOTIDE SEQUENCE [LARGE SCALE GENOMIC DNA]</scope>
    <source>
        <strain evidence="1 2">19-m-6</strain>
    </source>
</reference>
<evidence type="ECO:0000313" key="1">
    <source>
        <dbReference type="EMBL" id="KGD63202.1"/>
    </source>
</evidence>
<dbReference type="EMBL" id="ARXV01000021">
    <property type="protein sequence ID" value="KGD63202.1"/>
    <property type="molecule type" value="Genomic_DNA"/>
</dbReference>
<organism evidence="1 2">
    <name type="scientific">Alcanivorax nanhaiticus</name>
    <dbReference type="NCBI Taxonomy" id="1177154"/>
    <lineage>
        <taxon>Bacteria</taxon>
        <taxon>Pseudomonadati</taxon>
        <taxon>Pseudomonadota</taxon>
        <taxon>Gammaproteobacteria</taxon>
        <taxon>Oceanospirillales</taxon>
        <taxon>Alcanivoracaceae</taxon>
        <taxon>Alcanivorax</taxon>
    </lineage>
</organism>
<evidence type="ECO:0008006" key="3">
    <source>
        <dbReference type="Google" id="ProtNLM"/>
    </source>
</evidence>
<gene>
    <name evidence="1" type="ORF">Y5S_03581</name>
</gene>
<protein>
    <recommendedName>
        <fullName evidence="3">Lipoprotein</fullName>
    </recommendedName>
</protein>
<dbReference type="RefSeq" id="WP_035235027.1">
    <property type="nucleotide sequence ID" value="NZ_ARXV01000021.1"/>
</dbReference>
<proteinExistence type="predicted"/>